<organism evidence="1 2">
    <name type="scientific">Candidatus Kerfeldbacteria bacterium CG_4_10_14_0_8_um_filter_42_10</name>
    <dbReference type="NCBI Taxonomy" id="2014248"/>
    <lineage>
        <taxon>Bacteria</taxon>
        <taxon>Candidatus Kerfeldiibacteriota</taxon>
    </lineage>
</organism>
<reference evidence="1 2" key="1">
    <citation type="submission" date="2017-09" db="EMBL/GenBank/DDBJ databases">
        <title>Depth-based differentiation of microbial function through sediment-hosted aquifers and enrichment of novel symbionts in the deep terrestrial subsurface.</title>
        <authorList>
            <person name="Probst A.J."/>
            <person name="Ladd B."/>
            <person name="Jarett J.K."/>
            <person name="Geller-Mcgrath D.E."/>
            <person name="Sieber C.M."/>
            <person name="Emerson J.B."/>
            <person name="Anantharaman K."/>
            <person name="Thomas B.C."/>
            <person name="Malmstrom R."/>
            <person name="Stieglmeier M."/>
            <person name="Klingl A."/>
            <person name="Woyke T."/>
            <person name="Ryan C.M."/>
            <person name="Banfield J.F."/>
        </authorList>
    </citation>
    <scope>NUCLEOTIDE SEQUENCE [LARGE SCALE GENOMIC DNA]</scope>
    <source>
        <strain evidence="1">CG_4_10_14_0_8_um_filter_42_10</strain>
    </source>
</reference>
<accession>A0A2M7RJR4</accession>
<gene>
    <name evidence="1" type="ORF">COY66_03400</name>
</gene>
<sequence>MAGYLGYPCRITYDGHKYTVSDAAGNNPPQTFYSIQVGFRAQLTANPDKTDPGCYCQSTNMVLNLTMPEATCRQIRESTFPKTVPQAVPSD</sequence>
<evidence type="ECO:0000313" key="1">
    <source>
        <dbReference type="EMBL" id="PIY96701.1"/>
    </source>
</evidence>
<name>A0A2M7RJR4_9BACT</name>
<dbReference type="Proteomes" id="UP000230779">
    <property type="component" value="Unassembled WGS sequence"/>
</dbReference>
<proteinExistence type="predicted"/>
<evidence type="ECO:0000313" key="2">
    <source>
        <dbReference type="Proteomes" id="UP000230779"/>
    </source>
</evidence>
<comment type="caution">
    <text evidence="1">The sequence shown here is derived from an EMBL/GenBank/DDBJ whole genome shotgun (WGS) entry which is preliminary data.</text>
</comment>
<dbReference type="AlphaFoldDB" id="A0A2M7RJR4"/>
<dbReference type="EMBL" id="PFMD01000035">
    <property type="protein sequence ID" value="PIY96701.1"/>
    <property type="molecule type" value="Genomic_DNA"/>
</dbReference>
<protein>
    <submittedName>
        <fullName evidence="1">Uncharacterized protein</fullName>
    </submittedName>
</protein>